<evidence type="ECO:0000313" key="2">
    <source>
        <dbReference type="Proteomes" id="UP001204746"/>
    </source>
</evidence>
<reference evidence="1 2" key="1">
    <citation type="submission" date="2022-07" db="EMBL/GenBank/DDBJ databases">
        <authorList>
            <person name="Phongsopitanun W."/>
            <person name="Tanasupawat S."/>
        </authorList>
    </citation>
    <scope>NUCLEOTIDE SEQUENCE [LARGE SCALE GENOMIC DNA]</scope>
    <source>
        <strain evidence="1 2">RCU-064</strain>
    </source>
</reference>
<protein>
    <submittedName>
        <fullName evidence="1">Uncharacterized protein</fullName>
    </submittedName>
</protein>
<comment type="caution">
    <text evidence="1">The sequence shown here is derived from an EMBL/GenBank/DDBJ whole genome shotgun (WGS) entry which is preliminary data.</text>
</comment>
<dbReference type="Proteomes" id="UP001204746">
    <property type="component" value="Unassembled WGS sequence"/>
</dbReference>
<evidence type="ECO:0000313" key="1">
    <source>
        <dbReference type="EMBL" id="MCQ8190172.1"/>
    </source>
</evidence>
<proteinExistence type="predicted"/>
<gene>
    <name evidence="1" type="ORF">NP777_18245</name>
</gene>
<accession>A0ABT1UYH7</accession>
<keyword evidence="2" id="KW-1185">Reference proteome</keyword>
<dbReference type="EMBL" id="JANIAA010000010">
    <property type="protein sequence ID" value="MCQ8190172.1"/>
    <property type="molecule type" value="Genomic_DNA"/>
</dbReference>
<sequence>MGDHIFARVSQLTAGAVAVYEQALADGHTPEAAMARVLDRVLPLYAEELAQRVRAMEGVRGAPQFIANR</sequence>
<organism evidence="1 2">
    <name type="scientific">Streptomyces rugosispiralis</name>
    <dbReference type="NCBI Taxonomy" id="2967341"/>
    <lineage>
        <taxon>Bacteria</taxon>
        <taxon>Bacillati</taxon>
        <taxon>Actinomycetota</taxon>
        <taxon>Actinomycetes</taxon>
        <taxon>Kitasatosporales</taxon>
        <taxon>Streptomycetaceae</taxon>
        <taxon>Streptomyces</taxon>
    </lineage>
</organism>
<name>A0ABT1UYH7_9ACTN</name>
<dbReference type="RefSeq" id="WP_256651211.1">
    <property type="nucleotide sequence ID" value="NZ_JANIAA010000010.1"/>
</dbReference>